<feature type="signal peptide" evidence="2">
    <location>
        <begin position="1"/>
        <end position="34"/>
    </location>
</feature>
<keyword evidence="1" id="KW-0472">Membrane</keyword>
<dbReference type="InterPro" id="IPR029058">
    <property type="entry name" value="AB_hydrolase_fold"/>
</dbReference>
<feature type="chain" id="PRO_5032990168" description="AB hydrolase-1 domain-containing protein" evidence="2">
    <location>
        <begin position="35"/>
        <end position="411"/>
    </location>
</feature>
<feature type="domain" description="AB hydrolase-1" evidence="3">
    <location>
        <begin position="213"/>
        <end position="345"/>
    </location>
</feature>
<evidence type="ECO:0000313" key="4">
    <source>
        <dbReference type="EMBL" id="CAE8625351.1"/>
    </source>
</evidence>
<proteinExistence type="predicted"/>
<evidence type="ECO:0000256" key="2">
    <source>
        <dbReference type="SAM" id="SignalP"/>
    </source>
</evidence>
<keyword evidence="5" id="KW-1185">Reference proteome</keyword>
<evidence type="ECO:0000313" key="5">
    <source>
        <dbReference type="Proteomes" id="UP000654075"/>
    </source>
</evidence>
<gene>
    <name evidence="4" type="ORF">PGLA1383_LOCUS42355</name>
</gene>
<keyword evidence="2" id="KW-0732">Signal</keyword>
<dbReference type="OrthoDB" id="10249433at2759"/>
<dbReference type="Proteomes" id="UP000654075">
    <property type="component" value="Unassembled WGS sequence"/>
</dbReference>
<accession>A0A813GJS1</accession>
<evidence type="ECO:0000259" key="3">
    <source>
        <dbReference type="Pfam" id="PF12697"/>
    </source>
</evidence>
<protein>
    <recommendedName>
        <fullName evidence="3">AB hydrolase-1 domain-containing protein</fullName>
    </recommendedName>
</protein>
<sequence>MPRQTRHRGFRPLARHRVAVALVAALASAVPAATRRIADRCFQTTAWSLSERPRLTTSASEAPFPAVSSGGRFFVGRSAGCPSPSLRGIPNNNNNNNLLTQKRRNGRGSLRELRWRSLSAVGFFPVLGPDTPGILFAALLAGISGLAALLAKGYGAVLLFLILLQRKLLFTPPPEFADPSATGGEVILLPVGSTQLTRAAVYFAPRSPQAPVLVFFHGNGDQLGWSAAYLGQRMRDEFGTGFLGIEYPGYGLAEGTPSEASFYEASEQMLRHLAQERGLQSSQVVLLGHSVGGGVATEMALRGLGSRLILVSPFLSIPEMACELYPFVAPVLKVAPFLIRDRFDNAAKAASLKLPVLIVHGTDDDIVPFSQGQLLSEKVKGSKLVAVRGVGHNDVFDHDIILDEIAAFARA</sequence>
<dbReference type="SUPFAM" id="SSF53474">
    <property type="entry name" value="alpha/beta-Hydrolases"/>
    <property type="match status" value="1"/>
</dbReference>
<organism evidence="4 5">
    <name type="scientific">Polarella glacialis</name>
    <name type="common">Dinoflagellate</name>
    <dbReference type="NCBI Taxonomy" id="89957"/>
    <lineage>
        <taxon>Eukaryota</taxon>
        <taxon>Sar</taxon>
        <taxon>Alveolata</taxon>
        <taxon>Dinophyceae</taxon>
        <taxon>Suessiales</taxon>
        <taxon>Suessiaceae</taxon>
        <taxon>Polarella</taxon>
    </lineage>
</organism>
<evidence type="ECO:0000256" key="1">
    <source>
        <dbReference type="SAM" id="Phobius"/>
    </source>
</evidence>
<keyword evidence="1" id="KW-0812">Transmembrane</keyword>
<reference evidence="4" key="1">
    <citation type="submission" date="2021-02" db="EMBL/GenBank/DDBJ databases">
        <authorList>
            <person name="Dougan E. K."/>
            <person name="Rhodes N."/>
            <person name="Thang M."/>
            <person name="Chan C."/>
        </authorList>
    </citation>
    <scope>NUCLEOTIDE SEQUENCE</scope>
</reference>
<dbReference type="Pfam" id="PF12697">
    <property type="entry name" value="Abhydrolase_6"/>
    <property type="match status" value="1"/>
</dbReference>
<name>A0A813GJS1_POLGL</name>
<keyword evidence="1" id="KW-1133">Transmembrane helix</keyword>
<dbReference type="EMBL" id="CAJNNV010028650">
    <property type="protein sequence ID" value="CAE8625351.1"/>
    <property type="molecule type" value="Genomic_DNA"/>
</dbReference>
<dbReference type="PANTHER" id="PTHR12277">
    <property type="entry name" value="ALPHA/BETA HYDROLASE DOMAIN-CONTAINING PROTEIN"/>
    <property type="match status" value="1"/>
</dbReference>
<dbReference type="AlphaFoldDB" id="A0A813GJS1"/>
<dbReference type="InterPro" id="IPR000073">
    <property type="entry name" value="AB_hydrolase_1"/>
</dbReference>
<comment type="caution">
    <text evidence="4">The sequence shown here is derived from an EMBL/GenBank/DDBJ whole genome shotgun (WGS) entry which is preliminary data.</text>
</comment>
<dbReference type="Gene3D" id="3.40.50.1820">
    <property type="entry name" value="alpha/beta hydrolase"/>
    <property type="match status" value="1"/>
</dbReference>
<feature type="transmembrane region" description="Helical" evidence="1">
    <location>
        <begin position="134"/>
        <end position="164"/>
    </location>
</feature>